<dbReference type="PANTHER" id="PTHR46388:SF2">
    <property type="entry name" value="NHL REPEAT-CONTAINING PROTEIN 2"/>
    <property type="match status" value="1"/>
</dbReference>
<proteinExistence type="predicted"/>
<dbReference type="SUPFAM" id="SSF101898">
    <property type="entry name" value="NHL repeat"/>
    <property type="match status" value="1"/>
</dbReference>
<dbReference type="PROSITE" id="PS50221">
    <property type="entry name" value="GAIN_B"/>
    <property type="match status" value="1"/>
</dbReference>
<keyword evidence="4 6" id="KW-0472">Membrane</keyword>
<dbReference type="PANTHER" id="PTHR46388">
    <property type="entry name" value="NHL REPEAT-CONTAINING PROTEIN 2"/>
    <property type="match status" value="1"/>
</dbReference>
<keyword evidence="3 6" id="KW-1133">Transmembrane helix</keyword>
<evidence type="ECO:0000313" key="9">
    <source>
        <dbReference type="Proteomes" id="UP000816034"/>
    </source>
</evidence>
<protein>
    <recommendedName>
        <fullName evidence="7">GAIN-B domain-containing protein</fullName>
    </recommendedName>
</protein>
<name>A0AA88KJB5_NAELO</name>
<keyword evidence="9" id="KW-1185">Reference proteome</keyword>
<evidence type="ECO:0000259" key="7">
    <source>
        <dbReference type="PROSITE" id="PS50221"/>
    </source>
</evidence>
<accession>A0AA88KJB5</accession>
<feature type="transmembrane region" description="Helical" evidence="6">
    <location>
        <begin position="691"/>
        <end position="718"/>
    </location>
</feature>
<dbReference type="EMBL" id="PYSW02000026">
    <property type="protein sequence ID" value="KAG2381648.1"/>
    <property type="molecule type" value="Genomic_DNA"/>
</dbReference>
<dbReference type="InterPro" id="IPR056822">
    <property type="entry name" value="TEN_NHL"/>
</dbReference>
<dbReference type="Gene3D" id="2.120.10.30">
    <property type="entry name" value="TolB, C-terminal domain"/>
    <property type="match status" value="3"/>
</dbReference>
<feature type="domain" description="GAIN-B" evidence="7">
    <location>
        <begin position="491"/>
        <end position="674"/>
    </location>
</feature>
<evidence type="ECO:0000256" key="3">
    <source>
        <dbReference type="ARBA" id="ARBA00022989"/>
    </source>
</evidence>
<dbReference type="InterPro" id="IPR046338">
    <property type="entry name" value="GAIN_dom_sf"/>
</dbReference>
<evidence type="ECO:0000313" key="8">
    <source>
        <dbReference type="EMBL" id="KAG2381648.1"/>
    </source>
</evidence>
<dbReference type="InterPro" id="IPR011042">
    <property type="entry name" value="6-blade_b-propeller_TolB-like"/>
</dbReference>
<comment type="subcellular location">
    <subcellularLocation>
        <location evidence="1">Membrane</location>
    </subcellularLocation>
</comment>
<dbReference type="Gene3D" id="2.60.220.50">
    <property type="match status" value="1"/>
</dbReference>
<comment type="caution">
    <text evidence="8">The sequence shown here is derived from an EMBL/GenBank/DDBJ whole genome shotgun (WGS) entry which is preliminary data.</text>
</comment>
<evidence type="ECO:0000256" key="4">
    <source>
        <dbReference type="ARBA" id="ARBA00023136"/>
    </source>
</evidence>
<sequence>MRSSGHQQRSYPLGRSSWFTHHSITVTSNSHTHVPTRLSSEPSRFLQMMVMGCIQLVIFTSLYYSIPLVVEGATTTLTEASATPVVLYKLITVAGTRNLTYNGEDIPPLNTNINYPNFVFPVYPANTSLLDVYFTDRNRLRKIKTVGAPGRSVSTIAGNAVQGYSGEGPSWNASLNQPAGIYVSPNQDFILVSDVLNHRIRKIDLIEGRISTIIGGFNNSKGFNGDGFLGNETLIDTPQGVTMFNGEIYFVDSVNHRVRKLDSRTNRVQTVAGNGIGTYNGDGIKATLASLNTPIEIVFNSIGEMFITDALNSLIRKVDTNGFISTVAGNYGALLPVDGVPATQTALGAAKSIAFSPFSESQMFIADSFNCLIRKVNMKTGIITTVAGIFGFMGFSSDISDASEAVLDTPQSMFVDSLSGDIIFVERGNALIRKLSPYCSNSAYSLSYDFSSCYDSCYGVKLNDSRLDTCVCRSGFIGRDCSIPICVAILSGSDLSQNSTTTVECSKTIIKGSELNVHYLENLNDLNSRKISFNGFQNILVEFPSNVSMDLSRQGFNLNTTTNMVLVSSAYVHSQLTYNETSFKSPLISVSLLDKKGLPITISNLEKPIQLHFTTTPQQNLSTLICMYYHELEKVWKTDGVETTRLNGPSQVHITCSTTHLTSFAVIDSNFKKATNSDTKESTGLSPETQLAIALSVVGSVLVLGIIALIVGVVLTFYCRIRIMKKKGTTL</sequence>
<dbReference type="SMART" id="SM00303">
    <property type="entry name" value="GPS"/>
    <property type="match status" value="1"/>
</dbReference>
<dbReference type="InterPro" id="IPR057244">
    <property type="entry name" value="GAIN_B"/>
</dbReference>
<dbReference type="AlphaFoldDB" id="A0AA88KJB5"/>
<gene>
    <name evidence="8" type="ORF">C9374_006032</name>
</gene>
<dbReference type="InterPro" id="IPR000203">
    <property type="entry name" value="GPS"/>
</dbReference>
<dbReference type="GO" id="GO:0016020">
    <property type="term" value="C:membrane"/>
    <property type="evidence" value="ECO:0007669"/>
    <property type="project" value="UniProtKB-SubCell"/>
</dbReference>
<dbReference type="RefSeq" id="XP_044547328.1">
    <property type="nucleotide sequence ID" value="XM_044695849.1"/>
</dbReference>
<reference evidence="8 9" key="1">
    <citation type="journal article" date="2018" name="BMC Genomics">
        <title>The genome of Naegleria lovaniensis, the basis for a comparative approach to unravel pathogenicity factors of the human pathogenic amoeba N. fowleri.</title>
        <authorList>
            <person name="Liechti N."/>
            <person name="Schurch N."/>
            <person name="Bruggmann R."/>
            <person name="Wittwer M."/>
        </authorList>
    </citation>
    <scope>NUCLEOTIDE SEQUENCE [LARGE SCALE GENOMIC DNA]</scope>
    <source>
        <strain evidence="8 9">ATCC 30569</strain>
    </source>
</reference>
<keyword evidence="5" id="KW-1015">Disulfide bond</keyword>
<dbReference type="Proteomes" id="UP000816034">
    <property type="component" value="Unassembled WGS sequence"/>
</dbReference>
<evidence type="ECO:0000256" key="6">
    <source>
        <dbReference type="SAM" id="Phobius"/>
    </source>
</evidence>
<dbReference type="Pfam" id="PF25021">
    <property type="entry name" value="TEN_NHL"/>
    <property type="match status" value="1"/>
</dbReference>
<evidence type="ECO:0000256" key="2">
    <source>
        <dbReference type="ARBA" id="ARBA00022692"/>
    </source>
</evidence>
<dbReference type="GeneID" id="68098487"/>
<organism evidence="8 9">
    <name type="scientific">Naegleria lovaniensis</name>
    <name type="common">Amoeba</name>
    <dbReference type="NCBI Taxonomy" id="51637"/>
    <lineage>
        <taxon>Eukaryota</taxon>
        <taxon>Discoba</taxon>
        <taxon>Heterolobosea</taxon>
        <taxon>Tetramitia</taxon>
        <taxon>Eutetramitia</taxon>
        <taxon>Vahlkampfiidae</taxon>
        <taxon>Naegleria</taxon>
    </lineage>
</organism>
<evidence type="ECO:0000256" key="1">
    <source>
        <dbReference type="ARBA" id="ARBA00004370"/>
    </source>
</evidence>
<evidence type="ECO:0000256" key="5">
    <source>
        <dbReference type="ARBA" id="ARBA00023157"/>
    </source>
</evidence>
<keyword evidence="2 6" id="KW-0812">Transmembrane</keyword>
<dbReference type="Pfam" id="PF01825">
    <property type="entry name" value="GPS"/>
    <property type="match status" value="1"/>
</dbReference>